<feature type="coiled-coil region" evidence="11">
    <location>
        <begin position="860"/>
        <end position="929"/>
    </location>
</feature>
<dbReference type="OrthoDB" id="5575062at2759"/>
<gene>
    <name evidence="14" type="primary">SMC1</name>
    <name evidence="14" type="ORF">E8E13_004463</name>
</gene>
<feature type="coiled-coil region" evidence="11">
    <location>
        <begin position="731"/>
        <end position="797"/>
    </location>
</feature>
<dbReference type="SMART" id="SM00968">
    <property type="entry name" value="SMC_hinge"/>
    <property type="match status" value="1"/>
</dbReference>
<dbReference type="Pfam" id="PF02463">
    <property type="entry name" value="SMC_N"/>
    <property type="match status" value="1"/>
</dbReference>
<dbReference type="GO" id="GO:0016887">
    <property type="term" value="F:ATP hydrolysis activity"/>
    <property type="evidence" value="ECO:0007669"/>
    <property type="project" value="InterPro"/>
</dbReference>
<evidence type="ECO:0000256" key="9">
    <source>
        <dbReference type="ARBA" id="ARBA00023306"/>
    </source>
</evidence>
<dbReference type="PIRSF" id="PIRSF005719">
    <property type="entry name" value="SMC"/>
    <property type="match status" value="1"/>
</dbReference>
<keyword evidence="4" id="KW-0158">Chromosome</keyword>
<keyword evidence="6" id="KW-0498">Mitosis</keyword>
<dbReference type="InterPro" id="IPR028468">
    <property type="entry name" value="Smc1_ABC"/>
</dbReference>
<dbReference type="Proteomes" id="UP000801428">
    <property type="component" value="Unassembled WGS sequence"/>
</dbReference>
<reference evidence="14" key="1">
    <citation type="submission" date="2019-04" db="EMBL/GenBank/DDBJ databases">
        <title>Sequencing of skin fungus with MAO and IRED activity.</title>
        <authorList>
            <person name="Marsaioli A.J."/>
            <person name="Bonatto J.M.C."/>
            <person name="Reis Junior O."/>
        </authorList>
    </citation>
    <scope>NUCLEOTIDE SEQUENCE</scope>
    <source>
        <strain evidence="14">30M1</strain>
    </source>
</reference>
<name>A0A9P4T7B3_CURKU</name>
<dbReference type="InterPro" id="IPR010935">
    <property type="entry name" value="SMC_hinge"/>
</dbReference>
<dbReference type="InterPro" id="IPR027417">
    <property type="entry name" value="P-loop_NTPase"/>
</dbReference>
<dbReference type="GO" id="GO:0005634">
    <property type="term" value="C:nucleus"/>
    <property type="evidence" value="ECO:0007669"/>
    <property type="project" value="UniProtKB-SubCell"/>
</dbReference>
<evidence type="ECO:0000256" key="11">
    <source>
        <dbReference type="SAM" id="Coils"/>
    </source>
</evidence>
<keyword evidence="8 10" id="KW-0539">Nucleus</keyword>
<dbReference type="GO" id="GO:0005524">
    <property type="term" value="F:ATP binding"/>
    <property type="evidence" value="ECO:0007669"/>
    <property type="project" value="InterPro"/>
</dbReference>
<comment type="caution">
    <text evidence="14">The sequence shown here is derived from an EMBL/GenBank/DDBJ whole genome shotgun (WGS) entry which is preliminary data.</text>
</comment>
<keyword evidence="7 11" id="KW-0175">Coiled coil</keyword>
<sequence>MGKLVRLEVYNFKSYRGRHTLLFSDSYFTSIIGPNGSGKSNSMDAISFVLGVRSAQLRSDKLQDLVYRGRIIREARINADGTATEGDANGSSNGDTQTQEAADTQSSTQTDNPQTAWVKAVYEDDAEQEHEWQRTITASGSSEYRINRRQVTAKEYNEALEEHSILVKARNFLVFQGDVEKIATMAPDNLTAQVERISGSLEQKADYDRLKAESEAATEDNAKHLHERRGINGELKTYQEQKAEADEYERKLAERDEAVVTKTLWKLFLYQQTMEKARDKIASHQEELKEHKRSVEKYHNKYEQERQAEAKVKRDVSKTDLSIKEKEKQIEDTTNELAPVEETIRLLNSQRQKNDSVLADLRKKRDTEAQQVQKVQRDLDLVQRAENKWEDDFRAASQRQGRELSQQDLQEYNRLRGDVVKRTHADQMQIDRLKREVDTDRDTARNLQQSVDTHEKAVERLSGEVDRLEDRQKAQKAQIKDLEAARNAKQRELDNLRSERRQLENTYQEKNQQLQEAATQLSMIEGSRRESRKQQEARKAIERLRVRLGPERVHGRYRDLYTAKQAKFRKAMGRVFGPQMETVIVDTEATAKECIAYLKQERIGIMSFDPLDSIQIKAVDPQLKGMHKGMRLAIDCINYEPKHERAMTAACGNTMVCDTEKIAKELRYERRVQAKAVTLDGRVISKGGTQTGGELDRDDDGSEQSWDEKSYQTLRDRVDSLQKELANLPKLESSRQQEQTIESELLDLTDQVRRAQEESRALARNIDSVKKELAHHKSELRGVRPNYEQQIQRLRNREDELKGFQDTVNQVTDSVFAAFCQRLGYASIRDYEDQQGTVQQEAAEKRLEFTRQRSKLSFLLKQLEASLQGIEDRLATAEEKIRRIDEQLAEHQEKQEELQSSSDQLQAELETLQEKRESLEEKLTERALAVREARRALDHRNEKVKHVLRAVDSEEAKIKTSALNRYTTLKECRVNEIKIPLTGDSKSLASLPMTADADTMDVDEDPDATQIQQPEVDDYGIDVDFEELEEDLRNELLDMLSNDDSSDDKVQSALLSSLKAAEARLTETITRLETDISKATPNMRAGERLAATEARLAAVDAEFAATRKRAAVAKKAFEDVKQRRLDLFMKAFTHISDNIGGTYKDLTKSPQFPLGGQAYLDMEDSTEPYLAGLKYHAMPPLKRFRDMEHLSGGEKTIAALALLFAIHSYQPSPFFVLDEVDAALDNVNVSRVAKYVREHASPGMQFIVISLKAGFFQESETLVGVMRDQSKMTSKYLSLDLRKYPA</sequence>
<dbReference type="EMBL" id="SWKU01000023">
    <property type="protein sequence ID" value="KAF2997374.1"/>
    <property type="molecule type" value="Genomic_DNA"/>
</dbReference>
<dbReference type="Gene3D" id="3.40.50.300">
    <property type="entry name" value="P-loop containing nucleotide triphosphate hydrolases"/>
    <property type="match status" value="2"/>
</dbReference>
<dbReference type="GO" id="GO:0008278">
    <property type="term" value="C:cohesin complex"/>
    <property type="evidence" value="ECO:0007669"/>
    <property type="project" value="InterPro"/>
</dbReference>
<keyword evidence="5" id="KW-0132">Cell division</keyword>
<keyword evidence="9" id="KW-0131">Cell cycle</keyword>
<evidence type="ECO:0000256" key="12">
    <source>
        <dbReference type="SAM" id="MobiDB-lite"/>
    </source>
</evidence>
<evidence type="ECO:0000313" key="14">
    <source>
        <dbReference type="EMBL" id="KAF2997374.1"/>
    </source>
</evidence>
<accession>A0A9P4T7B3</accession>
<dbReference type="PANTHER" id="PTHR18937:SF12">
    <property type="entry name" value="STRUCTURAL MAINTENANCE OF CHROMOSOMES PROTEIN"/>
    <property type="match status" value="1"/>
</dbReference>
<dbReference type="GO" id="GO:0007062">
    <property type="term" value="P:sister chromatid cohesion"/>
    <property type="evidence" value="ECO:0007669"/>
    <property type="project" value="InterPro"/>
</dbReference>
<evidence type="ECO:0000259" key="13">
    <source>
        <dbReference type="SMART" id="SM00968"/>
    </source>
</evidence>
<evidence type="ECO:0000256" key="2">
    <source>
        <dbReference type="ARBA" id="ARBA00004286"/>
    </source>
</evidence>
<evidence type="ECO:0000256" key="1">
    <source>
        <dbReference type="ARBA" id="ARBA00004123"/>
    </source>
</evidence>
<evidence type="ECO:0000256" key="7">
    <source>
        <dbReference type="ARBA" id="ARBA00023054"/>
    </source>
</evidence>
<dbReference type="Gene3D" id="1.20.1060.20">
    <property type="match status" value="1"/>
</dbReference>
<dbReference type="GO" id="GO:0051301">
    <property type="term" value="P:cell division"/>
    <property type="evidence" value="ECO:0007669"/>
    <property type="project" value="UniProtKB-KW"/>
</dbReference>
<organism evidence="14 15">
    <name type="scientific">Curvularia kusanoi</name>
    <name type="common">Cochliobolus kusanoi</name>
    <dbReference type="NCBI Taxonomy" id="90978"/>
    <lineage>
        <taxon>Eukaryota</taxon>
        <taxon>Fungi</taxon>
        <taxon>Dikarya</taxon>
        <taxon>Ascomycota</taxon>
        <taxon>Pezizomycotina</taxon>
        <taxon>Dothideomycetes</taxon>
        <taxon>Pleosporomycetidae</taxon>
        <taxon>Pleosporales</taxon>
        <taxon>Pleosporineae</taxon>
        <taxon>Pleosporaceae</taxon>
        <taxon>Curvularia</taxon>
    </lineage>
</organism>
<dbReference type="InterPro" id="IPR024704">
    <property type="entry name" value="SMC"/>
</dbReference>
<evidence type="ECO:0000256" key="5">
    <source>
        <dbReference type="ARBA" id="ARBA00022618"/>
    </source>
</evidence>
<dbReference type="SUPFAM" id="SSF75553">
    <property type="entry name" value="Smc hinge domain"/>
    <property type="match status" value="1"/>
</dbReference>
<feature type="region of interest" description="Disordered" evidence="12">
    <location>
        <begin position="82"/>
        <end position="114"/>
    </location>
</feature>
<comment type="subcellular location">
    <subcellularLocation>
        <location evidence="2">Chromosome</location>
    </subcellularLocation>
    <subcellularLocation>
        <location evidence="1 10">Nucleus</location>
    </subcellularLocation>
</comment>
<comment type="similarity">
    <text evidence="3">Belongs to the SMC family. SMC1 subfamily.</text>
</comment>
<feature type="compositionally biased region" description="Polar residues" evidence="12">
    <location>
        <begin position="89"/>
        <end position="114"/>
    </location>
</feature>
<feature type="coiled-coil region" evidence="11">
    <location>
        <begin position="207"/>
        <end position="378"/>
    </location>
</feature>
<dbReference type="InterPro" id="IPR036277">
    <property type="entry name" value="SMC_hinge_sf"/>
</dbReference>
<evidence type="ECO:0000256" key="4">
    <source>
        <dbReference type="ARBA" id="ARBA00022454"/>
    </source>
</evidence>
<evidence type="ECO:0000256" key="6">
    <source>
        <dbReference type="ARBA" id="ARBA00022776"/>
    </source>
</evidence>
<feature type="domain" description="SMC hinge" evidence="13">
    <location>
        <begin position="551"/>
        <end position="667"/>
    </location>
</feature>
<keyword evidence="15" id="KW-1185">Reference proteome</keyword>
<proteinExistence type="inferred from homology"/>
<feature type="region of interest" description="Disordered" evidence="12">
    <location>
        <begin position="685"/>
        <end position="709"/>
    </location>
</feature>
<dbReference type="GO" id="GO:0003677">
    <property type="term" value="F:DNA binding"/>
    <property type="evidence" value="ECO:0007669"/>
    <property type="project" value="TreeGrafter"/>
</dbReference>
<dbReference type="InterPro" id="IPR003395">
    <property type="entry name" value="RecF/RecN/SMC_N"/>
</dbReference>
<evidence type="ECO:0000256" key="10">
    <source>
        <dbReference type="PIRNR" id="PIRNR005719"/>
    </source>
</evidence>
<dbReference type="CDD" id="cd03275">
    <property type="entry name" value="ABC_SMC1_euk"/>
    <property type="match status" value="2"/>
</dbReference>
<feature type="coiled-coil region" evidence="11">
    <location>
        <begin position="430"/>
        <end position="520"/>
    </location>
</feature>
<dbReference type="Gene3D" id="3.30.70.1620">
    <property type="match status" value="1"/>
</dbReference>
<evidence type="ECO:0000256" key="3">
    <source>
        <dbReference type="ARBA" id="ARBA00005597"/>
    </source>
</evidence>
<protein>
    <recommendedName>
        <fullName evidence="10">Structural maintenance of chromosomes protein</fullName>
    </recommendedName>
</protein>
<dbReference type="Pfam" id="PF06470">
    <property type="entry name" value="SMC_hinge"/>
    <property type="match status" value="1"/>
</dbReference>
<evidence type="ECO:0000313" key="15">
    <source>
        <dbReference type="Proteomes" id="UP000801428"/>
    </source>
</evidence>
<dbReference type="SUPFAM" id="SSF52540">
    <property type="entry name" value="P-loop containing nucleoside triphosphate hydrolases"/>
    <property type="match status" value="1"/>
</dbReference>
<evidence type="ECO:0000256" key="8">
    <source>
        <dbReference type="ARBA" id="ARBA00023242"/>
    </source>
</evidence>
<dbReference type="PANTHER" id="PTHR18937">
    <property type="entry name" value="STRUCTURAL MAINTENANCE OF CHROMOSOMES SMC FAMILY MEMBER"/>
    <property type="match status" value="1"/>
</dbReference>